<evidence type="ECO:0000256" key="2">
    <source>
        <dbReference type="ARBA" id="ARBA00022448"/>
    </source>
</evidence>
<dbReference type="Pfam" id="PF07690">
    <property type="entry name" value="MFS_1"/>
    <property type="match status" value="1"/>
</dbReference>
<feature type="transmembrane region" description="Helical" evidence="7">
    <location>
        <begin position="458"/>
        <end position="479"/>
    </location>
</feature>
<reference evidence="9" key="1">
    <citation type="journal article" date="2021" name="IMA Fungus">
        <title>Genomic characterization of three marine fungi, including Emericellopsis atlantica sp. nov. with signatures of a generalist lifestyle and marine biomass degradation.</title>
        <authorList>
            <person name="Hagestad O.C."/>
            <person name="Hou L."/>
            <person name="Andersen J.H."/>
            <person name="Hansen E.H."/>
            <person name="Altermark B."/>
            <person name="Li C."/>
            <person name="Kuhnert E."/>
            <person name="Cox R.J."/>
            <person name="Crous P.W."/>
            <person name="Spatafora J.W."/>
            <person name="Lail K."/>
            <person name="Amirebrahimi M."/>
            <person name="Lipzen A."/>
            <person name="Pangilinan J."/>
            <person name="Andreopoulos W."/>
            <person name="Hayes R.D."/>
            <person name="Ng V."/>
            <person name="Grigoriev I.V."/>
            <person name="Jackson S.A."/>
            <person name="Sutton T.D.S."/>
            <person name="Dobson A.D.W."/>
            <person name="Rama T."/>
        </authorList>
    </citation>
    <scope>NUCLEOTIDE SEQUENCE</scope>
    <source>
        <strain evidence="9">TS7</strain>
    </source>
</reference>
<feature type="transmembrane region" description="Helical" evidence="7">
    <location>
        <begin position="187"/>
        <end position="208"/>
    </location>
</feature>
<evidence type="ECO:0000256" key="4">
    <source>
        <dbReference type="ARBA" id="ARBA00022989"/>
    </source>
</evidence>
<feature type="transmembrane region" description="Helical" evidence="7">
    <location>
        <begin position="94"/>
        <end position="115"/>
    </location>
</feature>
<evidence type="ECO:0000256" key="7">
    <source>
        <dbReference type="SAM" id="Phobius"/>
    </source>
</evidence>
<feature type="transmembrane region" description="Helical" evidence="7">
    <location>
        <begin position="392"/>
        <end position="413"/>
    </location>
</feature>
<feature type="transmembrane region" description="Helical" evidence="7">
    <location>
        <begin position="297"/>
        <end position="314"/>
    </location>
</feature>
<dbReference type="OrthoDB" id="2962993at2759"/>
<evidence type="ECO:0000259" key="8">
    <source>
        <dbReference type="PROSITE" id="PS50850"/>
    </source>
</evidence>
<sequence>MAVQRNSLESRDLEQVPPEKDQTVHAEWSRGGISQDDIDFVANFPDDRKKKILRKIDLRLVPMLVLLYLVAYLDKTNIGNAKIEGMTGDLGLKGIDYNVVVAVFFIPFILCEVPSNMVLHVVKRPSWYIAALVLCWGIVMTLTGIVQSYAGLIVIRLLLGVFEAGFLPGAILIISNWYLPGETQTRIAILYTSAATGGAFSGLLAYAIAKMDGVAGLHGWRWIFILEGIMTVFVAFMCFFLLCDSPALSGSWLDADEIRYLELRQVTRRATNAREFKESNKHFDKAIFRDIFCDYKIYLLIFANWSNAVPNYAMKFTMPTILTSMGYTSAHAQLMTIPPYAIGAISAYSFAIFADKYTWRYPFIIVPQCCIITAFCILFAKGGSIADNVGVCYFAVCLACFGMYPVLPGVNAWNVANTPDPAKRSVNIGVLICIGNVGGLIGSYIYLDREKPRYPTGYGTSLGFAVAGIAAATILELLLKRGNKQKAMMTEEEVRQKYTDEELERMGEKSPLFKYAL</sequence>
<dbReference type="SUPFAM" id="SSF103473">
    <property type="entry name" value="MFS general substrate transporter"/>
    <property type="match status" value="1"/>
</dbReference>
<feature type="compositionally biased region" description="Basic and acidic residues" evidence="6">
    <location>
        <begin position="8"/>
        <end position="25"/>
    </location>
</feature>
<evidence type="ECO:0000256" key="1">
    <source>
        <dbReference type="ARBA" id="ARBA00004141"/>
    </source>
</evidence>
<comment type="subcellular location">
    <subcellularLocation>
        <location evidence="1">Membrane</location>
        <topology evidence="1">Multi-pass membrane protein</topology>
    </subcellularLocation>
</comment>
<dbReference type="AlphaFoldDB" id="A0A9P8CR49"/>
<name>A0A9P8CR49_9HYPO</name>
<dbReference type="Proteomes" id="UP000887229">
    <property type="component" value="Unassembled WGS sequence"/>
</dbReference>
<dbReference type="Gene3D" id="1.20.1250.20">
    <property type="entry name" value="MFS general substrate transporter like domains"/>
    <property type="match status" value="2"/>
</dbReference>
<protein>
    <submittedName>
        <fullName evidence="9">Major facilitator superfamily domain-containing protein</fullName>
    </submittedName>
</protein>
<dbReference type="FunFam" id="1.20.1250.20:FF:000364">
    <property type="entry name" value="MFS general substrate transporter"/>
    <property type="match status" value="1"/>
</dbReference>
<comment type="caution">
    <text evidence="9">The sequence shown here is derived from an EMBL/GenBank/DDBJ whole genome shotgun (WGS) entry which is preliminary data.</text>
</comment>
<dbReference type="FunFam" id="1.20.1250.20:FF:000034">
    <property type="entry name" value="MFS general substrate transporter"/>
    <property type="match status" value="1"/>
</dbReference>
<keyword evidence="4 7" id="KW-1133">Transmembrane helix</keyword>
<keyword evidence="2" id="KW-0813">Transport</keyword>
<dbReference type="InterPro" id="IPR020846">
    <property type="entry name" value="MFS_dom"/>
</dbReference>
<evidence type="ECO:0000313" key="9">
    <source>
        <dbReference type="EMBL" id="KAG9255810.1"/>
    </source>
</evidence>
<evidence type="ECO:0000256" key="3">
    <source>
        <dbReference type="ARBA" id="ARBA00022692"/>
    </source>
</evidence>
<dbReference type="PANTHER" id="PTHR43791:SF79">
    <property type="entry name" value="MAJOR FACILITATOR SUPERFAMILY (MFS) PROFILE DOMAIN-CONTAINING PROTEIN"/>
    <property type="match status" value="1"/>
</dbReference>
<evidence type="ECO:0000256" key="6">
    <source>
        <dbReference type="SAM" id="MobiDB-lite"/>
    </source>
</evidence>
<evidence type="ECO:0000256" key="5">
    <source>
        <dbReference type="ARBA" id="ARBA00023136"/>
    </source>
</evidence>
<dbReference type="GO" id="GO:0022857">
    <property type="term" value="F:transmembrane transporter activity"/>
    <property type="evidence" value="ECO:0007669"/>
    <property type="project" value="InterPro"/>
</dbReference>
<dbReference type="GO" id="GO:0016020">
    <property type="term" value="C:membrane"/>
    <property type="evidence" value="ECO:0007669"/>
    <property type="project" value="UniProtKB-SubCell"/>
</dbReference>
<dbReference type="EMBL" id="MU251250">
    <property type="protein sequence ID" value="KAG9255810.1"/>
    <property type="molecule type" value="Genomic_DNA"/>
</dbReference>
<accession>A0A9P8CR49</accession>
<feature type="transmembrane region" description="Helical" evidence="7">
    <location>
        <begin position="127"/>
        <end position="147"/>
    </location>
</feature>
<keyword evidence="10" id="KW-1185">Reference proteome</keyword>
<dbReference type="PANTHER" id="PTHR43791">
    <property type="entry name" value="PERMEASE-RELATED"/>
    <property type="match status" value="1"/>
</dbReference>
<feature type="transmembrane region" description="Helical" evidence="7">
    <location>
        <begin position="334"/>
        <end position="354"/>
    </location>
</feature>
<dbReference type="InterPro" id="IPR036259">
    <property type="entry name" value="MFS_trans_sf"/>
</dbReference>
<proteinExistence type="predicted"/>
<organism evidence="9 10">
    <name type="scientific">Emericellopsis atlantica</name>
    <dbReference type="NCBI Taxonomy" id="2614577"/>
    <lineage>
        <taxon>Eukaryota</taxon>
        <taxon>Fungi</taxon>
        <taxon>Dikarya</taxon>
        <taxon>Ascomycota</taxon>
        <taxon>Pezizomycotina</taxon>
        <taxon>Sordariomycetes</taxon>
        <taxon>Hypocreomycetidae</taxon>
        <taxon>Hypocreales</taxon>
        <taxon>Bionectriaceae</taxon>
        <taxon>Emericellopsis</taxon>
    </lineage>
</organism>
<feature type="transmembrane region" description="Helical" evidence="7">
    <location>
        <begin position="56"/>
        <end position="74"/>
    </location>
</feature>
<feature type="transmembrane region" description="Helical" evidence="7">
    <location>
        <begin position="153"/>
        <end position="175"/>
    </location>
</feature>
<feature type="transmembrane region" description="Helical" evidence="7">
    <location>
        <begin position="425"/>
        <end position="446"/>
    </location>
</feature>
<feature type="transmembrane region" description="Helical" evidence="7">
    <location>
        <begin position="220"/>
        <end position="243"/>
    </location>
</feature>
<evidence type="ECO:0000313" key="10">
    <source>
        <dbReference type="Proteomes" id="UP000887229"/>
    </source>
</evidence>
<dbReference type="InterPro" id="IPR011701">
    <property type="entry name" value="MFS"/>
</dbReference>
<feature type="transmembrane region" description="Helical" evidence="7">
    <location>
        <begin position="361"/>
        <end position="380"/>
    </location>
</feature>
<dbReference type="PROSITE" id="PS50850">
    <property type="entry name" value="MFS"/>
    <property type="match status" value="1"/>
</dbReference>
<dbReference type="RefSeq" id="XP_046119734.1">
    <property type="nucleotide sequence ID" value="XM_046260684.1"/>
</dbReference>
<feature type="domain" description="Major facilitator superfamily (MFS) profile" evidence="8">
    <location>
        <begin position="60"/>
        <end position="485"/>
    </location>
</feature>
<keyword evidence="5 7" id="KW-0472">Membrane</keyword>
<keyword evidence="3 7" id="KW-0812">Transmembrane</keyword>
<dbReference type="GeneID" id="70291587"/>
<feature type="region of interest" description="Disordered" evidence="6">
    <location>
        <begin position="1"/>
        <end position="25"/>
    </location>
</feature>
<gene>
    <name evidence="9" type="ORF">F5Z01DRAFT_558275</name>
</gene>